<feature type="transmembrane region" description="Helical" evidence="8">
    <location>
        <begin position="143"/>
        <end position="162"/>
    </location>
</feature>
<sequence>MKNKFVSSTLIAFWLNFSFSIVEFIFGTLFQSAAILADAVHDMGDALAIGLSYFLEKISKKKGNDRFSLGYDRFALLGAMVTSVILIVGSIFVLVETVPRLFNPPVVDKIGMLLLGVIAIVINAVGSFVLSEKSSENEEVLSLHFLEDILGWIAVIIVALVLQVTDWYFLDPLLSVAISIFILSKALPRFWKNFLVFMEAVPADIDLQQIENEVETVEHVKKVVDLSVWSLDGRQHVATLHLWIDDAADEKSVRQEVVELLHCHNIVEATVQFDQNMEEHQEHCRKVILSEHRHQH</sequence>
<organism evidence="11 12">
    <name type="scientific">Streptococcus gallinaceus</name>
    <dbReference type="NCBI Taxonomy" id="165758"/>
    <lineage>
        <taxon>Bacteria</taxon>
        <taxon>Bacillati</taxon>
        <taxon>Bacillota</taxon>
        <taxon>Bacilli</taxon>
        <taxon>Lactobacillales</taxon>
        <taxon>Streptococcaceae</taxon>
        <taxon>Streptococcus</taxon>
    </lineage>
</organism>
<feature type="transmembrane region" description="Helical" evidence="8">
    <location>
        <begin position="168"/>
        <end position="188"/>
    </location>
</feature>
<dbReference type="Pfam" id="PF01545">
    <property type="entry name" value="Cation_efflux"/>
    <property type="match status" value="1"/>
</dbReference>
<feature type="transmembrane region" description="Helical" evidence="8">
    <location>
        <begin position="74"/>
        <end position="95"/>
    </location>
</feature>
<feature type="domain" description="Cation efflux protein transmembrane" evidence="9">
    <location>
        <begin position="10"/>
        <end position="198"/>
    </location>
</feature>
<evidence type="ECO:0000256" key="8">
    <source>
        <dbReference type="SAM" id="Phobius"/>
    </source>
</evidence>
<dbReference type="Proteomes" id="UP001549055">
    <property type="component" value="Unassembled WGS sequence"/>
</dbReference>
<evidence type="ECO:0000256" key="2">
    <source>
        <dbReference type="ARBA" id="ARBA00008873"/>
    </source>
</evidence>
<dbReference type="RefSeq" id="WP_354280957.1">
    <property type="nucleotide sequence ID" value="NZ_JBEPMK010000004.1"/>
</dbReference>
<evidence type="ECO:0000256" key="6">
    <source>
        <dbReference type="ARBA" id="ARBA00022989"/>
    </source>
</evidence>
<evidence type="ECO:0000259" key="9">
    <source>
        <dbReference type="Pfam" id="PF01545"/>
    </source>
</evidence>
<dbReference type="NCBIfam" id="TIGR01297">
    <property type="entry name" value="CDF"/>
    <property type="match status" value="1"/>
</dbReference>
<gene>
    <name evidence="11" type="ORF">ABID27_001206</name>
</gene>
<evidence type="ECO:0000256" key="3">
    <source>
        <dbReference type="ARBA" id="ARBA00022448"/>
    </source>
</evidence>
<accession>A0ABV2JNM1</accession>
<dbReference type="Pfam" id="PF16916">
    <property type="entry name" value="ZT_dimer"/>
    <property type="match status" value="1"/>
</dbReference>
<comment type="caution">
    <text evidence="11">The sequence shown here is derived from an EMBL/GenBank/DDBJ whole genome shotgun (WGS) entry which is preliminary data.</text>
</comment>
<comment type="similarity">
    <text evidence="2">Belongs to the cation diffusion facilitator (CDF) transporter (TC 2.A.4) family. SLC30A subfamily.</text>
</comment>
<dbReference type="PANTHER" id="PTHR45820">
    <property type="entry name" value="FI23527P1"/>
    <property type="match status" value="1"/>
</dbReference>
<evidence type="ECO:0000259" key="10">
    <source>
        <dbReference type="Pfam" id="PF16916"/>
    </source>
</evidence>
<evidence type="ECO:0000256" key="1">
    <source>
        <dbReference type="ARBA" id="ARBA00004141"/>
    </source>
</evidence>
<evidence type="ECO:0000256" key="5">
    <source>
        <dbReference type="ARBA" id="ARBA00022833"/>
    </source>
</evidence>
<dbReference type="Gene3D" id="1.20.1510.10">
    <property type="entry name" value="Cation efflux protein transmembrane domain"/>
    <property type="match status" value="1"/>
</dbReference>
<reference evidence="11 12" key="1">
    <citation type="submission" date="2024-06" db="EMBL/GenBank/DDBJ databases">
        <title>Genomic Encyclopedia of Type Strains, Phase IV (KMG-IV): sequencing the most valuable type-strain genomes for metagenomic binning, comparative biology and taxonomic classification.</title>
        <authorList>
            <person name="Goeker M."/>
        </authorList>
    </citation>
    <scope>NUCLEOTIDE SEQUENCE [LARGE SCALE GENOMIC DNA]</scope>
    <source>
        <strain evidence="11 12">DSM 15349</strain>
    </source>
</reference>
<dbReference type="InterPro" id="IPR058533">
    <property type="entry name" value="Cation_efflux_TM"/>
</dbReference>
<evidence type="ECO:0000313" key="11">
    <source>
        <dbReference type="EMBL" id="MET3644579.1"/>
    </source>
</evidence>
<dbReference type="InterPro" id="IPR002524">
    <property type="entry name" value="Cation_efflux"/>
</dbReference>
<name>A0ABV2JNM1_9STRE</name>
<keyword evidence="4 8" id="KW-0812">Transmembrane</keyword>
<evidence type="ECO:0000313" key="12">
    <source>
        <dbReference type="Proteomes" id="UP001549055"/>
    </source>
</evidence>
<feature type="domain" description="Cation efflux protein cytoplasmic" evidence="10">
    <location>
        <begin position="202"/>
        <end position="274"/>
    </location>
</feature>
<evidence type="ECO:0000256" key="7">
    <source>
        <dbReference type="ARBA" id="ARBA00023136"/>
    </source>
</evidence>
<comment type="subcellular location">
    <subcellularLocation>
        <location evidence="1">Membrane</location>
        <topology evidence="1">Multi-pass membrane protein</topology>
    </subcellularLocation>
</comment>
<dbReference type="SUPFAM" id="SSF161111">
    <property type="entry name" value="Cation efflux protein transmembrane domain-like"/>
    <property type="match status" value="1"/>
</dbReference>
<protein>
    <submittedName>
        <fullName evidence="11">Cobalt-zinc-cadmium efflux system protein</fullName>
    </submittedName>
</protein>
<keyword evidence="12" id="KW-1185">Reference proteome</keyword>
<feature type="transmembrane region" description="Helical" evidence="8">
    <location>
        <begin position="110"/>
        <end position="131"/>
    </location>
</feature>
<keyword evidence="6 8" id="KW-1133">Transmembrane helix</keyword>
<dbReference type="EMBL" id="JBEPMK010000004">
    <property type="protein sequence ID" value="MET3644579.1"/>
    <property type="molecule type" value="Genomic_DNA"/>
</dbReference>
<keyword evidence="7 8" id="KW-0472">Membrane</keyword>
<keyword evidence="3" id="KW-0813">Transport</keyword>
<dbReference type="PANTHER" id="PTHR45820:SF4">
    <property type="entry name" value="ZINC TRANSPORTER 63C, ISOFORM F"/>
    <property type="match status" value="1"/>
</dbReference>
<dbReference type="InterPro" id="IPR027470">
    <property type="entry name" value="Cation_efflux_CTD"/>
</dbReference>
<dbReference type="InterPro" id="IPR027469">
    <property type="entry name" value="Cation_efflux_TMD_sf"/>
</dbReference>
<keyword evidence="5" id="KW-0862">Zinc</keyword>
<evidence type="ECO:0000256" key="4">
    <source>
        <dbReference type="ARBA" id="ARBA00022692"/>
    </source>
</evidence>
<proteinExistence type="inferred from homology"/>